<sequence>MIFDELVLHNFGIYRGRHVVDLRPESGKPIILIGALNGGGKTTLLDALQLVLYGKLAQCSNRGSLAYDTFLQRCINRHVEAEEGSALELKFRVLSDMGEETIRLHRSWRLSGKRIKETVEVVRDGKIDPVCTEHWYEHVDEFIPSRMSSLFFFDGEKIEYFAEPENASTLLRSGLWSLLGLDLVEQLGKDLDTVIQRRLANEGIREASDKMELLQKEQDSLETEHEALIGQKATLRSELDQIEKRLGRLRAEYRERGGELYERRQTIEQSLQAARGALAYSQSTLQELAAADTPLLLAQDLIQTSKEQAQRELDAKRQEGFLDQLKRRDVELAARLKQLSAPDEYIYEISQFFSADYQKRTEALSSPQYLDVDPSDFQPVSVEQLGTVAAQLASALDHHRSVQAQVFNEERRLQGMPEPEELSDITGRLQEAQVEASAYGMRIEEQQLKIDRLQQKIEDAKNRRLRLASDRKLEDFAEEIGARIVTHADKIKNTLRQYRQALVRQNLHRLEELILESLQLLLHKQRLLEDVRIDPATYELTLIDAAGNQLSAERLSAGERQLLAVSIVWGLTKASGKPIPAVIDTPLGRLDGNHRQRLVDTYFPHASHQVILLSTDEEIDHRYFKRLEPVAAKLYGLTYDEEKQSSEVVEGYPWAREVV</sequence>
<dbReference type="PANTHER" id="PTHR32114:SF2">
    <property type="entry name" value="ABC TRANSPORTER ABCH.3"/>
    <property type="match status" value="1"/>
</dbReference>
<evidence type="ECO:0000259" key="2">
    <source>
        <dbReference type="Pfam" id="PF13476"/>
    </source>
</evidence>
<keyword evidence="4" id="KW-1185">Reference proteome</keyword>
<feature type="domain" description="Rad50/SbcC-type AAA" evidence="2">
    <location>
        <begin position="6"/>
        <end position="245"/>
    </location>
</feature>
<evidence type="ECO:0000256" key="1">
    <source>
        <dbReference type="SAM" id="Coils"/>
    </source>
</evidence>
<feature type="coiled-coil region" evidence="1">
    <location>
        <begin position="436"/>
        <end position="470"/>
    </location>
</feature>
<evidence type="ECO:0000313" key="3">
    <source>
        <dbReference type="EMBL" id="MCP1676637.1"/>
    </source>
</evidence>
<dbReference type="Proteomes" id="UP001205843">
    <property type="component" value="Unassembled WGS sequence"/>
</dbReference>
<protein>
    <submittedName>
        <fullName evidence="3">DNA sulfur modification protein DndD</fullName>
    </submittedName>
</protein>
<comment type="caution">
    <text evidence="3">The sequence shown here is derived from an EMBL/GenBank/DDBJ whole genome shotgun (WGS) entry which is preliminary data.</text>
</comment>
<dbReference type="AlphaFoldDB" id="A0AAE3G732"/>
<feature type="coiled-coil region" evidence="1">
    <location>
        <begin position="197"/>
        <end position="252"/>
    </location>
</feature>
<evidence type="ECO:0000313" key="4">
    <source>
        <dbReference type="Proteomes" id="UP001205843"/>
    </source>
</evidence>
<dbReference type="RefSeq" id="WP_253483357.1">
    <property type="nucleotide sequence ID" value="NZ_JALJXV010000010.1"/>
</dbReference>
<dbReference type="EMBL" id="JALJXV010000010">
    <property type="protein sequence ID" value="MCP1676637.1"/>
    <property type="molecule type" value="Genomic_DNA"/>
</dbReference>
<accession>A0AAE3G732</accession>
<reference evidence="3" key="1">
    <citation type="submission" date="2022-03" db="EMBL/GenBank/DDBJ databases">
        <title>Genomic Encyclopedia of Type Strains, Phase III (KMG-III): the genomes of soil and plant-associated and newly described type strains.</title>
        <authorList>
            <person name="Whitman W."/>
        </authorList>
    </citation>
    <scope>NUCLEOTIDE SEQUENCE</scope>
    <source>
        <strain evidence="3">ANL 6-2</strain>
    </source>
</reference>
<dbReference type="SUPFAM" id="SSF52540">
    <property type="entry name" value="P-loop containing nucleoside triphosphate hydrolases"/>
    <property type="match status" value="1"/>
</dbReference>
<dbReference type="Pfam" id="PF13476">
    <property type="entry name" value="AAA_23"/>
    <property type="match status" value="1"/>
</dbReference>
<dbReference type="InterPro" id="IPR017599">
    <property type="entry name" value="DNA_S_DndD"/>
</dbReference>
<organism evidence="3 4">
    <name type="scientific">Natronocella acetinitrilica</name>
    <dbReference type="NCBI Taxonomy" id="414046"/>
    <lineage>
        <taxon>Bacteria</taxon>
        <taxon>Pseudomonadati</taxon>
        <taxon>Pseudomonadota</taxon>
        <taxon>Gammaproteobacteria</taxon>
        <taxon>Chromatiales</taxon>
        <taxon>Ectothiorhodospiraceae</taxon>
        <taxon>Natronocella</taxon>
    </lineage>
</organism>
<dbReference type="GO" id="GO:0006302">
    <property type="term" value="P:double-strand break repair"/>
    <property type="evidence" value="ECO:0007669"/>
    <property type="project" value="InterPro"/>
</dbReference>
<keyword evidence="1" id="KW-0175">Coiled coil</keyword>
<proteinExistence type="predicted"/>
<dbReference type="Gene3D" id="3.40.50.300">
    <property type="entry name" value="P-loop containing nucleotide triphosphate hydrolases"/>
    <property type="match status" value="2"/>
</dbReference>
<name>A0AAE3G732_9GAMM</name>
<gene>
    <name evidence="3" type="ORF">J2T57_003808</name>
</gene>
<dbReference type="GO" id="GO:0016887">
    <property type="term" value="F:ATP hydrolysis activity"/>
    <property type="evidence" value="ECO:0007669"/>
    <property type="project" value="InterPro"/>
</dbReference>
<dbReference type="InterPro" id="IPR027417">
    <property type="entry name" value="P-loop_NTPase"/>
</dbReference>
<dbReference type="InterPro" id="IPR038729">
    <property type="entry name" value="Rad50/SbcC_AAA"/>
</dbReference>
<dbReference type="NCBIfam" id="TIGR03185">
    <property type="entry name" value="DNA_S_dndD"/>
    <property type="match status" value="1"/>
</dbReference>
<dbReference type="PANTHER" id="PTHR32114">
    <property type="entry name" value="ABC TRANSPORTER ABCH.3"/>
    <property type="match status" value="1"/>
</dbReference>